<evidence type="ECO:0000313" key="7">
    <source>
        <dbReference type="Proteomes" id="UP000237839"/>
    </source>
</evidence>
<keyword evidence="3 5" id="KW-1133">Transmembrane helix</keyword>
<name>A0A2S9GXI1_9BURK</name>
<dbReference type="EMBL" id="PUGF01000013">
    <property type="protein sequence ID" value="PRC92418.1"/>
    <property type="molecule type" value="Genomic_DNA"/>
</dbReference>
<keyword evidence="2 5" id="KW-0812">Transmembrane</keyword>
<dbReference type="AlphaFoldDB" id="A0A2S9GXI1"/>
<evidence type="ECO:0000256" key="4">
    <source>
        <dbReference type="ARBA" id="ARBA00023136"/>
    </source>
</evidence>
<keyword evidence="7" id="KW-1185">Reference proteome</keyword>
<dbReference type="NCBIfam" id="NF037968">
    <property type="entry name" value="SemiSWEET_2"/>
    <property type="match status" value="1"/>
</dbReference>
<sequence length="87" mass="9660">MTHLNYADLVGYLAASLTTTAFIPQAWLTWKNKHADGVSLGMYVIFTVGIALWLCYGILIQVWPIIISNAITLLLAGFILAMKIIYN</sequence>
<dbReference type="InterPro" id="IPR006603">
    <property type="entry name" value="PQ-loop_rpt"/>
</dbReference>
<evidence type="ECO:0000256" key="3">
    <source>
        <dbReference type="ARBA" id="ARBA00022989"/>
    </source>
</evidence>
<dbReference type="GO" id="GO:0016020">
    <property type="term" value="C:membrane"/>
    <property type="evidence" value="ECO:0007669"/>
    <property type="project" value="UniProtKB-SubCell"/>
</dbReference>
<proteinExistence type="predicted"/>
<dbReference type="Pfam" id="PF04193">
    <property type="entry name" value="PQ-loop"/>
    <property type="match status" value="1"/>
</dbReference>
<feature type="transmembrane region" description="Helical" evidence="5">
    <location>
        <begin position="40"/>
        <end position="59"/>
    </location>
</feature>
<accession>A0A2S9GXI1</accession>
<comment type="subcellular location">
    <subcellularLocation>
        <location evidence="1">Membrane</location>
        <topology evidence="1">Multi-pass membrane protein</topology>
    </subcellularLocation>
</comment>
<comment type="caution">
    <text evidence="6">The sequence shown here is derived from an EMBL/GenBank/DDBJ whole genome shotgun (WGS) entry which is preliminary data.</text>
</comment>
<dbReference type="Proteomes" id="UP000237839">
    <property type="component" value="Unassembled WGS sequence"/>
</dbReference>
<evidence type="ECO:0000313" key="6">
    <source>
        <dbReference type="EMBL" id="PRC92418.1"/>
    </source>
</evidence>
<evidence type="ECO:0000256" key="5">
    <source>
        <dbReference type="SAM" id="Phobius"/>
    </source>
</evidence>
<evidence type="ECO:0000256" key="1">
    <source>
        <dbReference type="ARBA" id="ARBA00004141"/>
    </source>
</evidence>
<keyword evidence="4 5" id="KW-0472">Membrane</keyword>
<organism evidence="6 7">
    <name type="scientific">Solimicrobium silvestre</name>
    <dbReference type="NCBI Taxonomy" id="2099400"/>
    <lineage>
        <taxon>Bacteria</taxon>
        <taxon>Pseudomonadati</taxon>
        <taxon>Pseudomonadota</taxon>
        <taxon>Betaproteobacteria</taxon>
        <taxon>Burkholderiales</taxon>
        <taxon>Oxalobacteraceae</taxon>
        <taxon>Solimicrobium</taxon>
    </lineage>
</organism>
<feature type="transmembrane region" description="Helical" evidence="5">
    <location>
        <begin position="6"/>
        <end position="28"/>
    </location>
</feature>
<gene>
    <name evidence="6" type="ORF">S2091_2793</name>
</gene>
<dbReference type="RefSeq" id="WP_105532553.1">
    <property type="nucleotide sequence ID" value="NZ_PUGF01000013.1"/>
</dbReference>
<evidence type="ECO:0008006" key="8">
    <source>
        <dbReference type="Google" id="ProtNLM"/>
    </source>
</evidence>
<dbReference type="OrthoDB" id="122062at2"/>
<protein>
    <recommendedName>
        <fullName evidence="8">PQ loop repeat</fullName>
    </recommendedName>
</protein>
<evidence type="ECO:0000256" key="2">
    <source>
        <dbReference type="ARBA" id="ARBA00022692"/>
    </source>
</evidence>
<dbReference type="InterPro" id="IPR047662">
    <property type="entry name" value="SemiSWEET"/>
</dbReference>
<reference evidence="6 7" key="1">
    <citation type="submission" date="2018-02" db="EMBL/GenBank/DDBJ databases">
        <title>Solimicrobium silvestre gen. nov., sp. nov., isolated from alpine forest soil.</title>
        <authorList>
            <person name="Margesin R."/>
            <person name="Albuquerque L."/>
            <person name="Zhang D.-C."/>
            <person name="Froufe H.J.C."/>
            <person name="Severino R."/>
            <person name="Roxo I."/>
            <person name="Egas C."/>
            <person name="Da Costa M.S."/>
        </authorList>
    </citation>
    <scope>NUCLEOTIDE SEQUENCE [LARGE SCALE GENOMIC DNA]</scope>
    <source>
        <strain evidence="6 7">S20-91</strain>
    </source>
</reference>
<dbReference type="GO" id="GO:0051119">
    <property type="term" value="F:sugar transmembrane transporter activity"/>
    <property type="evidence" value="ECO:0007669"/>
    <property type="project" value="InterPro"/>
</dbReference>
<feature type="transmembrane region" description="Helical" evidence="5">
    <location>
        <begin position="65"/>
        <end position="86"/>
    </location>
</feature>
<dbReference type="Gene3D" id="1.20.1280.290">
    <property type="match status" value="1"/>
</dbReference>